<dbReference type="Gene3D" id="3.40.50.150">
    <property type="entry name" value="Vaccinia Virus protein VP39"/>
    <property type="match status" value="1"/>
</dbReference>
<name>A0A813ANG3_9DINO</name>
<dbReference type="PROSITE" id="PS01261">
    <property type="entry name" value="UPF0020"/>
    <property type="match status" value="1"/>
</dbReference>
<dbReference type="GO" id="GO:0043527">
    <property type="term" value="C:tRNA methyltransferase complex"/>
    <property type="evidence" value="ECO:0007669"/>
    <property type="project" value="UniProtKB-ARBA"/>
</dbReference>
<dbReference type="InterPro" id="IPR029063">
    <property type="entry name" value="SAM-dependent_MTases_sf"/>
</dbReference>
<keyword evidence="1" id="KW-0489">Methyltransferase</keyword>
<comment type="caution">
    <text evidence="4">The sequence shown here is derived from an EMBL/GenBank/DDBJ whole genome shotgun (WGS) entry which is preliminary data.</text>
</comment>
<keyword evidence="5" id="KW-1185">Reference proteome</keyword>
<feature type="domain" description="Ribosomal RNA large subunit methyltransferase K/L-like methyltransferase" evidence="3">
    <location>
        <begin position="57"/>
        <end position="81"/>
    </location>
</feature>
<dbReference type="OrthoDB" id="418661at2759"/>
<organism evidence="4 5">
    <name type="scientific">Symbiodinium necroappetens</name>
    <dbReference type="NCBI Taxonomy" id="1628268"/>
    <lineage>
        <taxon>Eukaryota</taxon>
        <taxon>Sar</taxon>
        <taxon>Alveolata</taxon>
        <taxon>Dinophyceae</taxon>
        <taxon>Suessiales</taxon>
        <taxon>Symbiodiniaceae</taxon>
        <taxon>Symbiodinium</taxon>
    </lineage>
</organism>
<dbReference type="GO" id="GO:0032259">
    <property type="term" value="P:methylation"/>
    <property type="evidence" value="ECO:0007669"/>
    <property type="project" value="UniProtKB-KW"/>
</dbReference>
<evidence type="ECO:0000256" key="1">
    <source>
        <dbReference type="ARBA" id="ARBA00022603"/>
    </source>
</evidence>
<feature type="non-terminal residue" evidence="4">
    <location>
        <position position="1"/>
    </location>
</feature>
<dbReference type="Pfam" id="PF01170">
    <property type="entry name" value="UPF0020"/>
    <property type="match status" value="1"/>
</dbReference>
<evidence type="ECO:0000313" key="5">
    <source>
        <dbReference type="Proteomes" id="UP000601435"/>
    </source>
</evidence>
<accession>A0A813ANG3</accession>
<dbReference type="GO" id="GO:0008168">
    <property type="term" value="F:methyltransferase activity"/>
    <property type="evidence" value="ECO:0007669"/>
    <property type="project" value="UniProtKB-KW"/>
</dbReference>
<evidence type="ECO:0000259" key="3">
    <source>
        <dbReference type="Pfam" id="PF01170"/>
    </source>
</evidence>
<dbReference type="SUPFAM" id="SSF53335">
    <property type="entry name" value="S-adenosyl-L-methionine-dependent methyltransferases"/>
    <property type="match status" value="1"/>
</dbReference>
<protein>
    <recommendedName>
        <fullName evidence="3">Ribosomal RNA large subunit methyltransferase K/L-like methyltransferase domain-containing protein</fullName>
    </recommendedName>
</protein>
<dbReference type="InterPro" id="IPR000241">
    <property type="entry name" value="RlmKL-like_Mtase"/>
</dbReference>
<dbReference type="Proteomes" id="UP000601435">
    <property type="component" value="Unassembled WGS sequence"/>
</dbReference>
<evidence type="ECO:0000313" key="4">
    <source>
        <dbReference type="EMBL" id="CAE7874861.1"/>
    </source>
</evidence>
<gene>
    <name evidence="4" type="ORF">SNEC2469_LOCUS28451</name>
</gene>
<dbReference type="InterPro" id="IPR053943">
    <property type="entry name" value="RlmKL-like_Mtase_CS"/>
</dbReference>
<feature type="non-terminal residue" evidence="4">
    <location>
        <position position="297"/>
    </location>
</feature>
<keyword evidence="2" id="KW-0808">Transferase</keyword>
<evidence type="ECO:0000256" key="2">
    <source>
        <dbReference type="ARBA" id="ARBA00022679"/>
    </source>
</evidence>
<dbReference type="AlphaFoldDB" id="A0A813ANG3"/>
<dbReference type="CDD" id="cd02440">
    <property type="entry name" value="AdoMet_MTases"/>
    <property type="match status" value="1"/>
</dbReference>
<sequence length="297" mass="32140">PGELTEPMANALRFQWLYGYPGVPEGQDQLTHGFFKYFASMQAMAARQLLWLNPSASTVLDPFCGSGTVLIEAALAGKAATGSDASPLAAFVARHHTDVERISLEELRAQARALAPEKELSWDDLRGRLRALKEDPVTSALWFCLLVALQRPGGQDVFALSGSKGFGASQSWGDPPPKLCRPMFLGTVELYAAQLSALRSSMPFPDLVRTGCGDARTLQLSRPVEAVITSPPCPGAYSYATAARLSQGWLAGAAEVFGPSEDATRMESMEIGSLALMETAPEEFAASWRKQQEEWLQ</sequence>
<reference evidence="4" key="1">
    <citation type="submission" date="2021-02" db="EMBL/GenBank/DDBJ databases">
        <authorList>
            <person name="Dougan E. K."/>
            <person name="Rhodes N."/>
            <person name="Thang M."/>
            <person name="Chan C."/>
        </authorList>
    </citation>
    <scope>NUCLEOTIDE SEQUENCE</scope>
</reference>
<dbReference type="EMBL" id="CAJNJA010061875">
    <property type="protein sequence ID" value="CAE7874861.1"/>
    <property type="molecule type" value="Genomic_DNA"/>
</dbReference>
<proteinExistence type="predicted"/>